<evidence type="ECO:0000313" key="2">
    <source>
        <dbReference type="EMBL" id="RWQ96917.1"/>
    </source>
</evidence>
<protein>
    <submittedName>
        <fullName evidence="2">Uncharacterized protein</fullName>
    </submittedName>
</protein>
<evidence type="ECO:0000313" key="3">
    <source>
        <dbReference type="Proteomes" id="UP000283841"/>
    </source>
</evidence>
<keyword evidence="1" id="KW-0732">Signal</keyword>
<organism evidence="2 3">
    <name type="scientific">Byssochlamys spectabilis</name>
    <name type="common">Paecilomyces variotii</name>
    <dbReference type="NCBI Taxonomy" id="264951"/>
    <lineage>
        <taxon>Eukaryota</taxon>
        <taxon>Fungi</taxon>
        <taxon>Dikarya</taxon>
        <taxon>Ascomycota</taxon>
        <taxon>Pezizomycotina</taxon>
        <taxon>Eurotiomycetes</taxon>
        <taxon>Eurotiomycetidae</taxon>
        <taxon>Eurotiales</taxon>
        <taxon>Thermoascaceae</taxon>
        <taxon>Paecilomyces</taxon>
    </lineage>
</organism>
<dbReference type="Proteomes" id="UP000283841">
    <property type="component" value="Unassembled WGS sequence"/>
</dbReference>
<feature type="chain" id="PRO_5019509194" evidence="1">
    <location>
        <begin position="20"/>
        <end position="81"/>
    </location>
</feature>
<reference evidence="2 3" key="1">
    <citation type="journal article" date="2018" name="Front. Microbiol.">
        <title>Genomic and genetic insights into a cosmopolitan fungus, Paecilomyces variotii (Eurotiales).</title>
        <authorList>
            <person name="Urquhart A.S."/>
            <person name="Mondo S.J."/>
            <person name="Makela M.R."/>
            <person name="Hane J.K."/>
            <person name="Wiebenga A."/>
            <person name="He G."/>
            <person name="Mihaltcheva S."/>
            <person name="Pangilinan J."/>
            <person name="Lipzen A."/>
            <person name="Barry K."/>
            <person name="de Vries R.P."/>
            <person name="Grigoriev I.V."/>
            <person name="Idnurm A."/>
        </authorList>
    </citation>
    <scope>NUCLEOTIDE SEQUENCE [LARGE SCALE GENOMIC DNA]</scope>
    <source>
        <strain evidence="2 3">CBS 101075</strain>
    </source>
</reference>
<gene>
    <name evidence="2" type="ORF">C8Q69DRAFT_208801</name>
</gene>
<accession>A0A443HYI8</accession>
<dbReference type="GeneID" id="39595439"/>
<dbReference type="AlphaFoldDB" id="A0A443HYI8"/>
<dbReference type="RefSeq" id="XP_028486562.1">
    <property type="nucleotide sequence ID" value="XM_028626162.1"/>
</dbReference>
<comment type="caution">
    <text evidence="2">The sequence shown here is derived from an EMBL/GenBank/DDBJ whole genome shotgun (WGS) entry which is preliminary data.</text>
</comment>
<name>A0A443HYI8_BYSSP</name>
<evidence type="ECO:0000256" key="1">
    <source>
        <dbReference type="SAM" id="SignalP"/>
    </source>
</evidence>
<feature type="signal peptide" evidence="1">
    <location>
        <begin position="1"/>
        <end position="19"/>
    </location>
</feature>
<keyword evidence="3" id="KW-1185">Reference proteome</keyword>
<sequence>MWKYIGMLMFLFCCYMSTADLMRLINNHGLRIENQKPLFLYPREHPCIVYIGVIQTAGLVNLCRITTTDYMTQSIYIGYTE</sequence>
<dbReference type="EMBL" id="RCNU01000003">
    <property type="protein sequence ID" value="RWQ96917.1"/>
    <property type="molecule type" value="Genomic_DNA"/>
</dbReference>
<proteinExistence type="predicted"/>
<dbReference type="VEuPathDB" id="FungiDB:C8Q69DRAFT_208801"/>